<keyword evidence="4" id="KW-1185">Reference proteome</keyword>
<feature type="transmembrane region" description="Helical" evidence="2">
    <location>
        <begin position="12"/>
        <end position="34"/>
    </location>
</feature>
<dbReference type="RefSeq" id="WP_162422089.1">
    <property type="nucleotide sequence ID" value="NZ_WVIE01000004.1"/>
</dbReference>
<reference evidence="3" key="1">
    <citation type="submission" date="2019-12" db="EMBL/GenBank/DDBJ databases">
        <title>High-Quality draft genome sequences of three cyanobacteria isolated from the limestone walls of the Old Cathedral of Coimbra.</title>
        <authorList>
            <person name="Tiago I."/>
            <person name="Soares F."/>
            <person name="Portugal A."/>
        </authorList>
    </citation>
    <scope>NUCLEOTIDE SEQUENCE</scope>
    <source>
        <strain evidence="3">A</strain>
    </source>
</reference>
<keyword evidence="2" id="KW-0812">Transmembrane</keyword>
<dbReference type="AlphaFoldDB" id="A0A8J7YXW7"/>
<keyword evidence="2" id="KW-1133">Transmembrane helix</keyword>
<dbReference type="SUPFAM" id="SSF56935">
    <property type="entry name" value="Porins"/>
    <property type="match status" value="1"/>
</dbReference>
<sequence length="588" mass="64014">MSELSRYTLSKYLLSIGAILEKLAQAVVFFTLFMPAVSAQENSHRPHESEPAPLHQRVALQEAEKLADLRFAEHQQMHLTEIAAVSHSAKAGLPQLQPTRSNVISEDDLIRQMSGNAAVSSELRPALSAPLPSRQPPTATMPFGNITKQPAVEIVPPALQRAAAQAQPRTTQPPPVLVTATQNSDVGLQLVETKPREYQFSAPTSGLRGVNPDAFTEPSIVPTPEVTAIDETHSKEGLLAQSSGYNSTSLRNRPFMRSTALTPPDLTFQGVYLYQGDQTSARARLTGTYPLSPSVLFGATLDLTTGNAFTDTPLNGFNVNELYIAIAPKDIPNLRFVVGQLDLTSYFDRNSFAKDGASHFFNPIFQTNPALSAAGIASRPGALVNFSLNDNIEAKAAVFSSSRGLSDFSLDGFAGELGIRYGNLIVRGTYASDRDSGSKTGFSEIFSLARGNNEFGVLKGDREEAYGVNAEYFIPNLKLGIFGRYGRYNNVDLGQGGDTFSAGITFLDLFTPDDRLGLAYGRGLSNDGLRLQTNDKKPDALELFYDFRFLQNLRVGFSIQERNDFSEIIAGVRIKTEFDVTPKGRPVQ</sequence>
<name>A0A8J7YXW7_9CYAN</name>
<dbReference type="InterPro" id="IPR038673">
    <property type="entry name" value="OprB_sf"/>
</dbReference>
<comment type="caution">
    <text evidence="3">The sequence shown here is derived from an EMBL/GenBank/DDBJ whole genome shotgun (WGS) entry which is preliminary data.</text>
</comment>
<dbReference type="EMBL" id="WVIE01000004">
    <property type="protein sequence ID" value="NDJ16574.1"/>
    <property type="molecule type" value="Genomic_DNA"/>
</dbReference>
<evidence type="ECO:0000313" key="4">
    <source>
        <dbReference type="Proteomes" id="UP000646053"/>
    </source>
</evidence>
<dbReference type="Gene3D" id="2.40.160.180">
    <property type="entry name" value="Carbohydrate-selective porin OprB"/>
    <property type="match status" value="1"/>
</dbReference>
<comment type="similarity">
    <text evidence="1">Belongs to the OprB family.</text>
</comment>
<evidence type="ECO:0000313" key="3">
    <source>
        <dbReference type="EMBL" id="NDJ16574.1"/>
    </source>
</evidence>
<evidence type="ECO:0000256" key="1">
    <source>
        <dbReference type="ARBA" id="ARBA00008769"/>
    </source>
</evidence>
<proteinExistence type="inferred from homology"/>
<protein>
    <submittedName>
        <fullName evidence="3">Porin</fullName>
    </submittedName>
</protein>
<gene>
    <name evidence="3" type="ORF">GS601_04580</name>
</gene>
<organism evidence="3 4">
    <name type="scientific">Myxacorys almedinensis A</name>
    <dbReference type="NCBI Taxonomy" id="2690445"/>
    <lineage>
        <taxon>Bacteria</taxon>
        <taxon>Bacillati</taxon>
        <taxon>Cyanobacteriota</taxon>
        <taxon>Cyanophyceae</taxon>
        <taxon>Leptolyngbyales</taxon>
        <taxon>Leptolyngbyaceae</taxon>
        <taxon>Myxacorys</taxon>
        <taxon>Myxacorys almedinensis</taxon>
    </lineage>
</organism>
<dbReference type="Proteomes" id="UP000646053">
    <property type="component" value="Unassembled WGS sequence"/>
</dbReference>
<evidence type="ECO:0000256" key="2">
    <source>
        <dbReference type="SAM" id="Phobius"/>
    </source>
</evidence>
<accession>A0A8J7YXW7</accession>
<keyword evidence="2" id="KW-0472">Membrane</keyword>